<dbReference type="AlphaFoldDB" id="A0A1D8AEJ1"/>
<sequence>MIAAARNIWANIPNRSNRKQRFDFSSWLYRQRNLVERFFNRIKQFRGIATRYDKDAANYLAAIKLICVRLWCNA</sequence>
<dbReference type="Proteomes" id="UP000094626">
    <property type="component" value="Plasmid pSA2"/>
</dbReference>
<feature type="domain" description="Transposase IS4-like" evidence="1">
    <location>
        <begin position="28"/>
        <end position="70"/>
    </location>
</feature>
<name>A0A1D8AEJ1_9SPHN</name>
<geneLocation type="plasmid" evidence="2 3">
    <name>pSA2</name>
</geneLocation>
<gene>
    <name evidence="2" type="ORF">BES08_26880</name>
</gene>
<proteinExistence type="predicted"/>
<dbReference type="GO" id="GO:0006313">
    <property type="term" value="P:DNA transposition"/>
    <property type="evidence" value="ECO:0007669"/>
    <property type="project" value="InterPro"/>
</dbReference>
<organism evidence="2 3">
    <name type="scientific">Novosphingobium resinovorum</name>
    <dbReference type="NCBI Taxonomy" id="158500"/>
    <lineage>
        <taxon>Bacteria</taxon>
        <taxon>Pseudomonadati</taxon>
        <taxon>Pseudomonadota</taxon>
        <taxon>Alphaproteobacteria</taxon>
        <taxon>Sphingomonadales</taxon>
        <taxon>Sphingomonadaceae</taxon>
        <taxon>Novosphingobium</taxon>
    </lineage>
</organism>
<dbReference type="InterPro" id="IPR002559">
    <property type="entry name" value="Transposase_11"/>
</dbReference>
<dbReference type="GO" id="GO:0003677">
    <property type="term" value="F:DNA binding"/>
    <property type="evidence" value="ECO:0007669"/>
    <property type="project" value="InterPro"/>
</dbReference>
<evidence type="ECO:0000259" key="1">
    <source>
        <dbReference type="Pfam" id="PF01609"/>
    </source>
</evidence>
<keyword evidence="2" id="KW-0614">Plasmid</keyword>
<evidence type="ECO:0000313" key="2">
    <source>
        <dbReference type="EMBL" id="AOR80485.1"/>
    </source>
</evidence>
<accession>A0A1D8AEJ1</accession>
<dbReference type="Pfam" id="PF01609">
    <property type="entry name" value="DDE_Tnp_1"/>
    <property type="match status" value="1"/>
</dbReference>
<protein>
    <submittedName>
        <fullName evidence="2">Transposase</fullName>
    </submittedName>
</protein>
<keyword evidence="3" id="KW-1185">Reference proteome</keyword>
<evidence type="ECO:0000313" key="3">
    <source>
        <dbReference type="Proteomes" id="UP000094626"/>
    </source>
</evidence>
<reference evidence="3" key="1">
    <citation type="journal article" date="2017" name="J. Biotechnol.">
        <title>Complete genome sequence of Novosphingobium resinovorum SA1, a versatile xenobiotic-degrading bacterium capable of utilizing sulfanilic acid.</title>
        <authorList>
            <person name="Hegedus B."/>
            <person name="Kos P.B."/>
            <person name="Balint B."/>
            <person name="Maroti G."/>
            <person name="Gan H.M."/>
            <person name="Perei K."/>
            <person name="Rakhely G."/>
        </authorList>
    </citation>
    <scope>NUCLEOTIDE SEQUENCE [LARGE SCALE GENOMIC DNA]</scope>
    <source>
        <strain evidence="3">SA1</strain>
    </source>
</reference>
<dbReference type="EMBL" id="CP017077">
    <property type="protein sequence ID" value="AOR80485.1"/>
    <property type="molecule type" value="Genomic_DNA"/>
</dbReference>
<dbReference type="KEGG" id="nre:BES08_26880"/>
<dbReference type="GO" id="GO:0004803">
    <property type="term" value="F:transposase activity"/>
    <property type="evidence" value="ECO:0007669"/>
    <property type="project" value="InterPro"/>
</dbReference>